<evidence type="ECO:0000313" key="10">
    <source>
        <dbReference type="EMBL" id="QED27332.1"/>
    </source>
</evidence>
<dbReference type="PANTHER" id="PTHR42751:SF3">
    <property type="entry name" value="SODIUM_GLUTAMATE SYMPORTER"/>
    <property type="match status" value="1"/>
</dbReference>
<feature type="transmembrane region" description="Helical" evidence="7">
    <location>
        <begin position="283"/>
        <end position="301"/>
    </location>
</feature>
<evidence type="ECO:0000256" key="2">
    <source>
        <dbReference type="ARBA" id="ARBA00005551"/>
    </source>
</evidence>
<evidence type="ECO:0000256" key="3">
    <source>
        <dbReference type="ARBA" id="ARBA00022448"/>
    </source>
</evidence>
<gene>
    <name evidence="10" type="ORF">FRD01_08780</name>
</gene>
<dbReference type="GO" id="GO:1902600">
    <property type="term" value="P:proton transmembrane transport"/>
    <property type="evidence" value="ECO:0007669"/>
    <property type="project" value="InterPro"/>
</dbReference>
<dbReference type="Pfam" id="PF02254">
    <property type="entry name" value="TrkA_N"/>
    <property type="match status" value="1"/>
</dbReference>
<name>A0A5B8XNA7_9DELT</name>
<dbReference type="SUPFAM" id="SSF51735">
    <property type="entry name" value="NAD(P)-binding Rossmann-fold domains"/>
    <property type="match status" value="1"/>
</dbReference>
<feature type="domain" description="Cation/H+ exchanger transmembrane" evidence="8">
    <location>
        <begin position="20"/>
        <end position="385"/>
    </location>
</feature>
<feature type="transmembrane region" description="Helical" evidence="7">
    <location>
        <begin position="31"/>
        <end position="55"/>
    </location>
</feature>
<sequence>MKDTVFLETLGMMIVMSGFLLVIAKKLSTPSIVLFIFAGLLLDPILGLVDLSSAFGADHHAEGANAAIAMMSHLGIALLLFLVGLELSLERIKDVGKVAAIAGLGQISLTAAAGFGISYVLGFSMVDAAFLAVALTFSSTVVVVKLVGQRKETDSFHGRIAVGVLLVQDLVVIIALTFLAGIGGEGSANGADMALDLAKAFAGMVVMLVGALILAKYVLPKPFEWAARRPEMLLIWSLALCFGSVVAAESLGLSPEIGAFLAGMSLAQLGCAHDLIRRLQALMNFFIAVFFVTLGAQMQLTEAGDQLVPAILLAVFVVIAKPVILIFLVSRLGYSQETSFKTGITLAQISEFSFILAAMGMSTGLIGKEILAVIAIVGLSTIILSSYLIIHLDWLFERVKQWELLSFLGVDVEAPESDAEVLSDHIIIIGMNSMGRRIAVQLHDQGETVLAIDTDINKVKDLECKSMLGNVEYLQVLEEAGFDRAKLVVSTLHIEDTNNLVAYHSQQAGVPCVVHGFDATVHDALKELGVTYLIDSKKAGMGVLVDRVLDLELQ</sequence>
<accession>A0A5B8XNA7</accession>
<dbReference type="GO" id="GO:0006813">
    <property type="term" value="P:potassium ion transport"/>
    <property type="evidence" value="ECO:0007669"/>
    <property type="project" value="InterPro"/>
</dbReference>
<evidence type="ECO:0000256" key="5">
    <source>
        <dbReference type="ARBA" id="ARBA00022989"/>
    </source>
</evidence>
<dbReference type="InterPro" id="IPR006153">
    <property type="entry name" value="Cation/H_exchanger_TM"/>
</dbReference>
<dbReference type="PANTHER" id="PTHR42751">
    <property type="entry name" value="SODIUM/HYDROGEN EXCHANGER FAMILY/TRKA DOMAIN PROTEIN"/>
    <property type="match status" value="1"/>
</dbReference>
<evidence type="ECO:0000256" key="7">
    <source>
        <dbReference type="SAM" id="Phobius"/>
    </source>
</evidence>
<dbReference type="OrthoDB" id="9781411at2"/>
<comment type="subcellular location">
    <subcellularLocation>
        <location evidence="1">Membrane</location>
        <topology evidence="1">Multi-pass membrane protein</topology>
    </subcellularLocation>
</comment>
<keyword evidence="5 7" id="KW-1133">Transmembrane helix</keyword>
<dbReference type="Pfam" id="PF00999">
    <property type="entry name" value="Na_H_Exchanger"/>
    <property type="match status" value="1"/>
</dbReference>
<evidence type="ECO:0000256" key="6">
    <source>
        <dbReference type="ARBA" id="ARBA00023136"/>
    </source>
</evidence>
<feature type="transmembrane region" description="Helical" evidence="7">
    <location>
        <begin position="200"/>
        <end position="219"/>
    </location>
</feature>
<organism evidence="10 11">
    <name type="scientific">Microvenator marinus</name>
    <dbReference type="NCBI Taxonomy" id="2600177"/>
    <lineage>
        <taxon>Bacteria</taxon>
        <taxon>Deltaproteobacteria</taxon>
        <taxon>Bradymonadales</taxon>
        <taxon>Microvenatoraceae</taxon>
        <taxon>Microvenator</taxon>
    </lineage>
</organism>
<keyword evidence="6 7" id="KW-0472">Membrane</keyword>
<evidence type="ECO:0000259" key="9">
    <source>
        <dbReference type="Pfam" id="PF02254"/>
    </source>
</evidence>
<feature type="transmembrane region" description="Helical" evidence="7">
    <location>
        <begin position="342"/>
        <end position="364"/>
    </location>
</feature>
<proteinExistence type="inferred from homology"/>
<dbReference type="InterPro" id="IPR036291">
    <property type="entry name" value="NAD(P)-bd_dom_sf"/>
</dbReference>
<evidence type="ECO:0000256" key="1">
    <source>
        <dbReference type="ARBA" id="ARBA00004141"/>
    </source>
</evidence>
<dbReference type="AlphaFoldDB" id="A0A5B8XNA7"/>
<dbReference type="Gene3D" id="1.20.1530.20">
    <property type="match status" value="1"/>
</dbReference>
<evidence type="ECO:0000256" key="4">
    <source>
        <dbReference type="ARBA" id="ARBA00022692"/>
    </source>
</evidence>
<feature type="transmembrane region" description="Helical" evidence="7">
    <location>
        <begin position="160"/>
        <end position="180"/>
    </location>
</feature>
<dbReference type="GO" id="GO:0016020">
    <property type="term" value="C:membrane"/>
    <property type="evidence" value="ECO:0007669"/>
    <property type="project" value="UniProtKB-SubCell"/>
</dbReference>
<dbReference type="InterPro" id="IPR038770">
    <property type="entry name" value="Na+/solute_symporter_sf"/>
</dbReference>
<feature type="transmembrane region" description="Helical" evidence="7">
    <location>
        <begin position="99"/>
        <end position="122"/>
    </location>
</feature>
<protein>
    <submittedName>
        <fullName evidence="10">Portal protein</fullName>
    </submittedName>
</protein>
<feature type="domain" description="RCK N-terminal" evidence="9">
    <location>
        <begin position="426"/>
        <end position="534"/>
    </location>
</feature>
<feature type="transmembrane region" description="Helical" evidence="7">
    <location>
        <begin position="128"/>
        <end position="148"/>
    </location>
</feature>
<dbReference type="EMBL" id="CP042467">
    <property type="protein sequence ID" value="QED27332.1"/>
    <property type="molecule type" value="Genomic_DNA"/>
</dbReference>
<keyword evidence="11" id="KW-1185">Reference proteome</keyword>
<dbReference type="InterPro" id="IPR003148">
    <property type="entry name" value="RCK_N"/>
</dbReference>
<feature type="transmembrane region" description="Helical" evidence="7">
    <location>
        <begin position="6"/>
        <end position="24"/>
    </location>
</feature>
<comment type="similarity">
    <text evidence="2">Belongs to the monovalent cation:proton antiporter 2 (CPA2) transporter (TC 2.A.37) family.</text>
</comment>
<feature type="transmembrane region" description="Helical" evidence="7">
    <location>
        <begin position="307"/>
        <end position="330"/>
    </location>
</feature>
<dbReference type="KEGG" id="bbae:FRD01_08780"/>
<dbReference type="Gene3D" id="3.40.50.720">
    <property type="entry name" value="NAD(P)-binding Rossmann-like Domain"/>
    <property type="match status" value="1"/>
</dbReference>
<dbReference type="GO" id="GO:0015297">
    <property type="term" value="F:antiporter activity"/>
    <property type="evidence" value="ECO:0007669"/>
    <property type="project" value="InterPro"/>
</dbReference>
<evidence type="ECO:0000259" key="8">
    <source>
        <dbReference type="Pfam" id="PF00999"/>
    </source>
</evidence>
<feature type="transmembrane region" description="Helical" evidence="7">
    <location>
        <begin position="370"/>
        <end position="390"/>
    </location>
</feature>
<feature type="transmembrane region" description="Helical" evidence="7">
    <location>
        <begin position="67"/>
        <end position="87"/>
    </location>
</feature>
<dbReference type="RefSeq" id="WP_146959017.1">
    <property type="nucleotide sequence ID" value="NZ_CP042467.1"/>
</dbReference>
<evidence type="ECO:0000313" key="11">
    <source>
        <dbReference type="Proteomes" id="UP000321595"/>
    </source>
</evidence>
<feature type="transmembrane region" description="Helical" evidence="7">
    <location>
        <begin position="231"/>
        <end position="251"/>
    </location>
</feature>
<reference evidence="10 11" key="1">
    <citation type="submission" date="2019-08" db="EMBL/GenBank/DDBJ databases">
        <authorList>
            <person name="Liang Q."/>
        </authorList>
    </citation>
    <scope>NUCLEOTIDE SEQUENCE [LARGE SCALE GENOMIC DNA]</scope>
    <source>
        <strain evidence="10 11">V1718</strain>
    </source>
</reference>
<dbReference type="Proteomes" id="UP000321595">
    <property type="component" value="Chromosome"/>
</dbReference>
<keyword evidence="3" id="KW-0813">Transport</keyword>
<keyword evidence="4 7" id="KW-0812">Transmembrane</keyword>